<evidence type="ECO:0000313" key="2">
    <source>
        <dbReference type="EMBL" id="GMH15987.1"/>
    </source>
</evidence>
<feature type="compositionally biased region" description="Basic and acidic residues" evidence="1">
    <location>
        <begin position="64"/>
        <end position="76"/>
    </location>
</feature>
<protein>
    <submittedName>
        <fullName evidence="2">Uncharacterized protein</fullName>
    </submittedName>
</protein>
<dbReference type="EMBL" id="BSYO01000016">
    <property type="protein sequence ID" value="GMH15987.1"/>
    <property type="molecule type" value="Genomic_DNA"/>
</dbReference>
<accession>A0AAD3XSI3</accession>
<comment type="caution">
    <text evidence="2">The sequence shown here is derived from an EMBL/GenBank/DDBJ whole genome shotgun (WGS) entry which is preliminary data.</text>
</comment>
<proteinExistence type="predicted"/>
<sequence length="76" mass="8409">MEANSSTHARVGMSINALRRLDEAIAFEVESLSLSRMETQRVHKAMSEQKQAESAAMVNQIESEEGRGAEREGDES</sequence>
<dbReference type="AlphaFoldDB" id="A0AAD3XSI3"/>
<gene>
    <name evidence="2" type="ORF">Nepgr_017828</name>
</gene>
<keyword evidence="3" id="KW-1185">Reference proteome</keyword>
<dbReference type="Proteomes" id="UP001279734">
    <property type="component" value="Unassembled WGS sequence"/>
</dbReference>
<feature type="region of interest" description="Disordered" evidence="1">
    <location>
        <begin position="43"/>
        <end position="76"/>
    </location>
</feature>
<evidence type="ECO:0000313" key="3">
    <source>
        <dbReference type="Proteomes" id="UP001279734"/>
    </source>
</evidence>
<evidence type="ECO:0000256" key="1">
    <source>
        <dbReference type="SAM" id="MobiDB-lite"/>
    </source>
</evidence>
<name>A0AAD3XSI3_NEPGR</name>
<organism evidence="2 3">
    <name type="scientific">Nepenthes gracilis</name>
    <name type="common">Slender pitcher plant</name>
    <dbReference type="NCBI Taxonomy" id="150966"/>
    <lineage>
        <taxon>Eukaryota</taxon>
        <taxon>Viridiplantae</taxon>
        <taxon>Streptophyta</taxon>
        <taxon>Embryophyta</taxon>
        <taxon>Tracheophyta</taxon>
        <taxon>Spermatophyta</taxon>
        <taxon>Magnoliopsida</taxon>
        <taxon>eudicotyledons</taxon>
        <taxon>Gunneridae</taxon>
        <taxon>Pentapetalae</taxon>
        <taxon>Caryophyllales</taxon>
        <taxon>Nepenthaceae</taxon>
        <taxon>Nepenthes</taxon>
    </lineage>
</organism>
<reference evidence="2" key="1">
    <citation type="submission" date="2023-05" db="EMBL/GenBank/DDBJ databases">
        <title>Nepenthes gracilis genome sequencing.</title>
        <authorList>
            <person name="Fukushima K."/>
        </authorList>
    </citation>
    <scope>NUCLEOTIDE SEQUENCE</scope>
    <source>
        <strain evidence="2">SING2019-196</strain>
    </source>
</reference>